<proteinExistence type="predicted"/>
<dbReference type="AlphaFoldDB" id="A0A382FKH8"/>
<evidence type="ECO:0000256" key="1">
    <source>
        <dbReference type="SAM" id="MobiDB-lite"/>
    </source>
</evidence>
<reference evidence="2" key="1">
    <citation type="submission" date="2018-05" db="EMBL/GenBank/DDBJ databases">
        <authorList>
            <person name="Lanie J.A."/>
            <person name="Ng W.-L."/>
            <person name="Kazmierczak K.M."/>
            <person name="Andrzejewski T.M."/>
            <person name="Davidsen T.M."/>
            <person name="Wayne K.J."/>
            <person name="Tettelin H."/>
            <person name="Glass J.I."/>
            <person name="Rusch D."/>
            <person name="Podicherti R."/>
            <person name="Tsui H.-C.T."/>
            <person name="Winkler M.E."/>
        </authorList>
    </citation>
    <scope>NUCLEOTIDE SEQUENCE</scope>
</reference>
<sequence>MVPFETTPERKTKLPVVTAGTYDPPGAGESGNSKPNAANFFSIFDKMALLIC</sequence>
<evidence type="ECO:0000313" key="2">
    <source>
        <dbReference type="EMBL" id="SVB63606.1"/>
    </source>
</evidence>
<organism evidence="2">
    <name type="scientific">marine metagenome</name>
    <dbReference type="NCBI Taxonomy" id="408172"/>
    <lineage>
        <taxon>unclassified sequences</taxon>
        <taxon>metagenomes</taxon>
        <taxon>ecological metagenomes</taxon>
    </lineage>
</organism>
<dbReference type="EMBL" id="UINC01050535">
    <property type="protein sequence ID" value="SVB63606.1"/>
    <property type="molecule type" value="Genomic_DNA"/>
</dbReference>
<gene>
    <name evidence="2" type="ORF">METZ01_LOCUS216460</name>
</gene>
<protein>
    <submittedName>
        <fullName evidence="2">Uncharacterized protein</fullName>
    </submittedName>
</protein>
<feature type="region of interest" description="Disordered" evidence="1">
    <location>
        <begin position="1"/>
        <end position="33"/>
    </location>
</feature>
<accession>A0A382FKH8</accession>
<name>A0A382FKH8_9ZZZZ</name>